<dbReference type="EnsemblPlants" id="Ma04_t33210.1">
    <property type="protein sequence ID" value="Ma04_p33210.1"/>
    <property type="gene ID" value="Ma04_g33210"/>
</dbReference>
<dbReference type="InParanoid" id="A0A804IWQ0"/>
<sequence>MMDLHFVVSIRTFSGFFHDQSIHRMETTEAGCKLIQRILGSIQTRRDQMSNLPLRKQVHSR</sequence>
<evidence type="ECO:0000313" key="1">
    <source>
        <dbReference type="EMBL" id="CAG1844130.1"/>
    </source>
</evidence>
<proteinExistence type="predicted"/>
<dbReference type="Proteomes" id="UP000012960">
    <property type="component" value="Unplaced"/>
</dbReference>
<protein>
    <submittedName>
        <fullName evidence="1">(wild Malaysian banana) hypothetical protein</fullName>
    </submittedName>
</protein>
<dbReference type="Gramene" id="Ma04_t33210.1">
    <property type="protein sequence ID" value="Ma04_p33210.1"/>
    <property type="gene ID" value="Ma04_g33210"/>
</dbReference>
<accession>A0A804IWQ0</accession>
<reference evidence="1" key="1">
    <citation type="submission" date="2021-03" db="EMBL/GenBank/DDBJ databases">
        <authorList>
            <consortium name="Genoscope - CEA"/>
            <person name="William W."/>
        </authorList>
    </citation>
    <scope>NUCLEOTIDE SEQUENCE</scope>
    <source>
        <strain evidence="1">Doubled-haploid Pahang</strain>
    </source>
</reference>
<reference evidence="2" key="2">
    <citation type="submission" date="2021-05" db="UniProtKB">
        <authorList>
            <consortium name="EnsemblPlants"/>
        </authorList>
    </citation>
    <scope>IDENTIFICATION</scope>
    <source>
        <strain evidence="2">subsp. malaccensis</strain>
    </source>
</reference>
<keyword evidence="3" id="KW-1185">Reference proteome</keyword>
<dbReference type="EMBL" id="HG996469">
    <property type="protein sequence ID" value="CAG1844130.1"/>
    <property type="molecule type" value="Genomic_DNA"/>
</dbReference>
<evidence type="ECO:0000313" key="2">
    <source>
        <dbReference type="EnsemblPlants" id="Ma04_p33210.1"/>
    </source>
</evidence>
<organism evidence="2 3">
    <name type="scientific">Musa acuminata subsp. malaccensis</name>
    <name type="common">Wild banana</name>
    <name type="synonym">Musa malaccensis</name>
    <dbReference type="NCBI Taxonomy" id="214687"/>
    <lineage>
        <taxon>Eukaryota</taxon>
        <taxon>Viridiplantae</taxon>
        <taxon>Streptophyta</taxon>
        <taxon>Embryophyta</taxon>
        <taxon>Tracheophyta</taxon>
        <taxon>Spermatophyta</taxon>
        <taxon>Magnoliopsida</taxon>
        <taxon>Liliopsida</taxon>
        <taxon>Zingiberales</taxon>
        <taxon>Musaceae</taxon>
        <taxon>Musa</taxon>
    </lineage>
</organism>
<dbReference type="AlphaFoldDB" id="A0A804IWQ0"/>
<evidence type="ECO:0000313" key="3">
    <source>
        <dbReference type="Proteomes" id="UP000012960"/>
    </source>
</evidence>
<gene>
    <name evidence="1" type="ORF">GSMUA_139250.1</name>
</gene>
<name>A0A804IWQ0_MUSAM</name>